<dbReference type="PANTHER" id="PTHR11085:SF4">
    <property type="entry name" value="NAD-DEPENDENT PROTEIN DEACYLASE"/>
    <property type="match status" value="1"/>
</dbReference>
<sequence length="241" mass="27293">MYDEVKEILTQSDHIVFFGGAGVSTESNIPDFRSQSGIYSKKTYPYRAETMISSDFFHEHPEQFYDFYFHEMVYEQAQPNDAHMALAKLERMGKLKAVITQNIDGLHQKAGSHKVLELHGSIHRNHCQRCHAAYDLQAMLKQKDQVPRCPICNGILKPDVVLYGESLDMHVMEEAISYLSQADVLIVGGTSLVVYPAAGLLQYFHGRKLILINKEETAMDQRADLVIHDAIGRVLKEAVLI</sequence>
<feature type="binding site" evidence="4">
    <location>
        <position position="32"/>
    </location>
    <ligand>
        <name>nicotinamide</name>
        <dbReference type="ChEBI" id="CHEBI:17154"/>
    </ligand>
</feature>
<feature type="binding site" evidence="4">
    <location>
        <position position="33"/>
    </location>
    <ligand>
        <name>NAD(+)</name>
        <dbReference type="ChEBI" id="CHEBI:57540"/>
    </ligand>
</feature>
<comment type="catalytic activity">
    <reaction evidence="4">
        <text>N(6)-acetyl-L-lysyl-[protein] + NAD(+) + H2O = 2''-O-acetyl-ADP-D-ribose + nicotinamide + L-lysyl-[protein]</text>
        <dbReference type="Rhea" id="RHEA:43636"/>
        <dbReference type="Rhea" id="RHEA-COMP:9752"/>
        <dbReference type="Rhea" id="RHEA-COMP:10731"/>
        <dbReference type="ChEBI" id="CHEBI:15377"/>
        <dbReference type="ChEBI" id="CHEBI:17154"/>
        <dbReference type="ChEBI" id="CHEBI:29969"/>
        <dbReference type="ChEBI" id="CHEBI:57540"/>
        <dbReference type="ChEBI" id="CHEBI:61930"/>
        <dbReference type="ChEBI" id="CHEBI:83767"/>
        <dbReference type="EC" id="2.3.1.286"/>
    </reaction>
</comment>
<keyword evidence="3 4" id="KW-0520">NAD</keyword>
<evidence type="ECO:0000313" key="8">
    <source>
        <dbReference type="Proteomes" id="UP000260025"/>
    </source>
</evidence>
<dbReference type="InterPro" id="IPR028628">
    <property type="entry name" value="Sirtuin_class_U"/>
</dbReference>
<comment type="function">
    <text evidence="4">NAD-dependent protein deacetylase which modulates the activities of several enzymes which are inactive in their acetylated form.</text>
</comment>
<feature type="binding site" evidence="4 5">
    <location>
        <position position="130"/>
    </location>
    <ligand>
        <name>Zn(2+)</name>
        <dbReference type="ChEBI" id="CHEBI:29105"/>
    </ligand>
</feature>
<feature type="binding site" evidence="4">
    <location>
        <position position="191"/>
    </location>
    <ligand>
        <name>NAD(+)</name>
        <dbReference type="ChEBI" id="CHEBI:57540"/>
    </ligand>
</feature>
<evidence type="ECO:0000256" key="2">
    <source>
        <dbReference type="ARBA" id="ARBA00022679"/>
    </source>
</evidence>
<dbReference type="HAMAP" id="MF_01968">
    <property type="entry name" value="Sirtuin_ClassU"/>
    <property type="match status" value="1"/>
</dbReference>
<evidence type="ECO:0000256" key="5">
    <source>
        <dbReference type="PROSITE-ProRule" id="PRU00236"/>
    </source>
</evidence>
<dbReference type="InterPro" id="IPR026590">
    <property type="entry name" value="Ssirtuin_cat_dom"/>
</dbReference>
<dbReference type="InterPro" id="IPR050134">
    <property type="entry name" value="NAD-dep_sirtuin_deacylases"/>
</dbReference>
<feature type="binding site" evidence="4">
    <location>
        <position position="103"/>
    </location>
    <ligand>
        <name>NAD(+)</name>
        <dbReference type="ChEBI" id="CHEBI:57540"/>
    </ligand>
</feature>
<dbReference type="Proteomes" id="UP000260025">
    <property type="component" value="Unassembled WGS sequence"/>
</dbReference>
<keyword evidence="2 4" id="KW-0808">Transferase</keyword>
<feature type="active site" description="Proton acceptor" evidence="4 5">
    <location>
        <position position="119"/>
    </location>
</feature>
<feature type="binding site" evidence="4">
    <location>
        <position position="104"/>
    </location>
    <ligand>
        <name>NAD(+)</name>
        <dbReference type="ChEBI" id="CHEBI:57540"/>
    </ligand>
</feature>
<dbReference type="Gene3D" id="3.30.1600.10">
    <property type="entry name" value="SIR2/SIRT2 'Small Domain"/>
    <property type="match status" value="1"/>
</dbReference>
<feature type="binding site" evidence="4 5">
    <location>
        <position position="127"/>
    </location>
    <ligand>
        <name>Zn(2+)</name>
        <dbReference type="ChEBI" id="CHEBI:29105"/>
    </ligand>
</feature>
<feature type="binding site" evidence="4">
    <location>
        <position position="101"/>
    </location>
    <ligand>
        <name>NAD(+)</name>
        <dbReference type="ChEBI" id="CHEBI:57540"/>
    </ligand>
</feature>
<feature type="binding site" evidence="4">
    <location>
        <position position="103"/>
    </location>
    <ligand>
        <name>nicotinamide</name>
        <dbReference type="ChEBI" id="CHEBI:17154"/>
    </ligand>
</feature>
<evidence type="ECO:0000313" key="7">
    <source>
        <dbReference type="EMBL" id="RGC17346.1"/>
    </source>
</evidence>
<evidence type="ECO:0000259" key="6">
    <source>
        <dbReference type="PROSITE" id="PS50305"/>
    </source>
</evidence>
<protein>
    <recommendedName>
        <fullName evidence="4">NAD-dependent protein deacetylase</fullName>
        <ecNumber evidence="4">2.3.1.286</ecNumber>
    </recommendedName>
    <alternativeName>
        <fullName evidence="4">Regulatory protein SIR2 homolog</fullName>
    </alternativeName>
</protein>
<keyword evidence="1 4" id="KW-0963">Cytoplasm</keyword>
<feature type="binding site" evidence="4">
    <location>
        <position position="25"/>
    </location>
    <ligand>
        <name>NAD(+)</name>
        <dbReference type="ChEBI" id="CHEBI:57540"/>
    </ligand>
</feature>
<dbReference type="GO" id="GO:0017136">
    <property type="term" value="F:histone deacetylase activity, NAD-dependent"/>
    <property type="evidence" value="ECO:0007669"/>
    <property type="project" value="TreeGrafter"/>
</dbReference>
<comment type="caution">
    <text evidence="4">Lacks conserved residue(s) required for the propagation of feature annotation.</text>
</comment>
<gene>
    <name evidence="4" type="primary">cobB</name>
    <name evidence="7" type="ORF">DXA38_05810</name>
</gene>
<feature type="binding site" evidence="4">
    <location>
        <position position="190"/>
    </location>
    <ligand>
        <name>NAD(+)</name>
        <dbReference type="ChEBI" id="CHEBI:57540"/>
    </ligand>
</feature>
<dbReference type="CDD" id="cd01407">
    <property type="entry name" value="SIR2-fam"/>
    <property type="match status" value="1"/>
</dbReference>
<dbReference type="EC" id="2.3.1.286" evidence="4"/>
<dbReference type="PANTHER" id="PTHR11085">
    <property type="entry name" value="NAD-DEPENDENT PROTEIN DEACYLASE SIRTUIN-5, MITOCHONDRIAL-RELATED"/>
    <property type="match status" value="1"/>
</dbReference>
<dbReference type="PROSITE" id="PS50305">
    <property type="entry name" value="SIRTUIN"/>
    <property type="match status" value="1"/>
</dbReference>
<dbReference type="Gene3D" id="3.40.50.1220">
    <property type="entry name" value="TPP-binding domain"/>
    <property type="match status" value="1"/>
</dbReference>
<feature type="binding site" evidence="4">
    <location>
        <position position="213"/>
    </location>
    <ligand>
        <name>NAD(+)</name>
        <dbReference type="ChEBI" id="CHEBI:57540"/>
    </ligand>
</feature>
<dbReference type="GO" id="GO:0070403">
    <property type="term" value="F:NAD+ binding"/>
    <property type="evidence" value="ECO:0007669"/>
    <property type="project" value="UniProtKB-UniRule"/>
</dbReference>
<feature type="binding site" evidence="4">
    <location>
        <position position="119"/>
    </location>
    <ligand>
        <name>NAD(+)</name>
        <dbReference type="ChEBI" id="CHEBI:57540"/>
    </ligand>
</feature>
<feature type="domain" description="Deacetylase sirtuin-type" evidence="6">
    <location>
        <begin position="1"/>
        <end position="241"/>
    </location>
</feature>
<dbReference type="RefSeq" id="WP_117442382.1">
    <property type="nucleotide sequence ID" value="NZ_JAJFEN010000069.1"/>
</dbReference>
<evidence type="ECO:0000256" key="3">
    <source>
        <dbReference type="ARBA" id="ARBA00023027"/>
    </source>
</evidence>
<feature type="binding site" evidence="4 5">
    <location>
        <position position="149"/>
    </location>
    <ligand>
        <name>Zn(2+)</name>
        <dbReference type="ChEBI" id="CHEBI:29105"/>
    </ligand>
</feature>
<dbReference type="EMBL" id="QVEV01000005">
    <property type="protein sequence ID" value="RGC17346.1"/>
    <property type="molecule type" value="Genomic_DNA"/>
</dbReference>
<comment type="cofactor">
    <cofactor evidence="4">
        <name>Zn(2+)</name>
        <dbReference type="ChEBI" id="CHEBI:29105"/>
    </cofactor>
    <text evidence="4">Binds 1 zinc ion per subunit.</text>
</comment>
<dbReference type="GO" id="GO:0005737">
    <property type="term" value="C:cytoplasm"/>
    <property type="evidence" value="ECO:0007669"/>
    <property type="project" value="UniProtKB-SubCell"/>
</dbReference>
<dbReference type="InterPro" id="IPR003000">
    <property type="entry name" value="Sirtuin"/>
</dbReference>
<evidence type="ECO:0000256" key="1">
    <source>
        <dbReference type="ARBA" id="ARBA00022490"/>
    </source>
</evidence>
<dbReference type="NCBIfam" id="NF001753">
    <property type="entry name" value="PRK00481.1-3"/>
    <property type="match status" value="1"/>
</dbReference>
<keyword evidence="4 5" id="KW-0862">Zinc</keyword>
<name>A0A3E2W0I0_CLOIN</name>
<dbReference type="GO" id="GO:0008270">
    <property type="term" value="F:zinc ion binding"/>
    <property type="evidence" value="ECO:0007669"/>
    <property type="project" value="UniProtKB-UniRule"/>
</dbReference>
<comment type="caution">
    <text evidence="7">The sequence shown here is derived from an EMBL/GenBank/DDBJ whole genome shotgun (WGS) entry which is preliminary data.</text>
</comment>
<accession>A0A3E2W0I0</accession>
<dbReference type="OrthoDB" id="9800582at2"/>
<dbReference type="AlphaFoldDB" id="A0A3E2W0I0"/>
<dbReference type="InterPro" id="IPR029035">
    <property type="entry name" value="DHS-like_NAD/FAD-binding_dom"/>
</dbReference>
<comment type="similarity">
    <text evidence="4">Belongs to the sirtuin family. Class U subfamily.</text>
</comment>
<feature type="binding site" evidence="4">
    <location>
        <position position="21"/>
    </location>
    <ligand>
        <name>NAD(+)</name>
        <dbReference type="ChEBI" id="CHEBI:57540"/>
    </ligand>
</feature>
<proteinExistence type="inferred from homology"/>
<feature type="binding site" evidence="4">
    <location>
        <position position="104"/>
    </location>
    <ligand>
        <name>nicotinamide</name>
        <dbReference type="ChEBI" id="CHEBI:17154"/>
    </ligand>
</feature>
<comment type="subcellular location">
    <subcellularLocation>
        <location evidence="4">Cytoplasm</location>
    </subcellularLocation>
</comment>
<organism evidence="7 8">
    <name type="scientific">Clostridium innocuum</name>
    <dbReference type="NCBI Taxonomy" id="1522"/>
    <lineage>
        <taxon>Bacteria</taxon>
        <taxon>Bacillati</taxon>
        <taxon>Bacillota</taxon>
        <taxon>Clostridia</taxon>
        <taxon>Eubacteriales</taxon>
        <taxon>Clostridiaceae</taxon>
        <taxon>Clostridium</taxon>
    </lineage>
</organism>
<feature type="binding site" evidence="4">
    <location>
        <position position="32"/>
    </location>
    <ligand>
        <name>NAD(+)</name>
        <dbReference type="ChEBI" id="CHEBI:57540"/>
    </ligand>
</feature>
<evidence type="ECO:0000256" key="4">
    <source>
        <dbReference type="HAMAP-Rule" id="MF_01968"/>
    </source>
</evidence>
<dbReference type="SUPFAM" id="SSF52467">
    <property type="entry name" value="DHS-like NAD/FAD-binding domain"/>
    <property type="match status" value="1"/>
</dbReference>
<dbReference type="InterPro" id="IPR026591">
    <property type="entry name" value="Sirtuin_cat_small_dom_sf"/>
</dbReference>
<reference evidence="7 8" key="1">
    <citation type="submission" date="2018-08" db="EMBL/GenBank/DDBJ databases">
        <title>A genome reference for cultivated species of the human gut microbiota.</title>
        <authorList>
            <person name="Zou Y."/>
            <person name="Xue W."/>
            <person name="Luo G."/>
        </authorList>
    </citation>
    <scope>NUCLEOTIDE SEQUENCE [LARGE SCALE GENOMIC DNA]</scope>
    <source>
        <strain evidence="7 8">OF01-2LB</strain>
    </source>
</reference>
<feature type="binding site" evidence="4 5">
    <location>
        <position position="152"/>
    </location>
    <ligand>
        <name>Zn(2+)</name>
        <dbReference type="ChEBI" id="CHEBI:29105"/>
    </ligand>
</feature>
<dbReference type="Pfam" id="PF02146">
    <property type="entry name" value="SIR2"/>
    <property type="match status" value="1"/>
</dbReference>
<keyword evidence="4 5" id="KW-0479">Metal-binding</keyword>
<feature type="binding site" evidence="4">
    <location>
        <position position="231"/>
    </location>
    <ligand>
        <name>NAD(+)</name>
        <dbReference type="ChEBI" id="CHEBI:57540"/>
    </ligand>
</feature>
<dbReference type="NCBIfam" id="NF001752">
    <property type="entry name" value="PRK00481.1-1"/>
    <property type="match status" value="1"/>
</dbReference>